<sequence length="41" mass="4821">FYLGYITNYNIGSLAETVNILRQWPSNNDLLYAVHEKYQQA</sequence>
<dbReference type="EMBL" id="CAJVQC010045295">
    <property type="protein sequence ID" value="CAG8781061.1"/>
    <property type="molecule type" value="Genomic_DNA"/>
</dbReference>
<evidence type="ECO:0000313" key="1">
    <source>
        <dbReference type="EMBL" id="CAG8781061.1"/>
    </source>
</evidence>
<proteinExistence type="predicted"/>
<name>A0ACA9R8P8_9GLOM</name>
<feature type="non-terminal residue" evidence="1">
    <location>
        <position position="1"/>
    </location>
</feature>
<comment type="caution">
    <text evidence="1">The sequence shown here is derived from an EMBL/GenBank/DDBJ whole genome shotgun (WGS) entry which is preliminary data.</text>
</comment>
<dbReference type="Proteomes" id="UP000789920">
    <property type="component" value="Unassembled WGS sequence"/>
</dbReference>
<protein>
    <submittedName>
        <fullName evidence="1">24110_t:CDS:1</fullName>
    </submittedName>
</protein>
<organism evidence="1 2">
    <name type="scientific">Racocetra persica</name>
    <dbReference type="NCBI Taxonomy" id="160502"/>
    <lineage>
        <taxon>Eukaryota</taxon>
        <taxon>Fungi</taxon>
        <taxon>Fungi incertae sedis</taxon>
        <taxon>Mucoromycota</taxon>
        <taxon>Glomeromycotina</taxon>
        <taxon>Glomeromycetes</taxon>
        <taxon>Diversisporales</taxon>
        <taxon>Gigasporaceae</taxon>
        <taxon>Racocetra</taxon>
    </lineage>
</organism>
<accession>A0ACA9R8P8</accession>
<reference evidence="1" key="1">
    <citation type="submission" date="2021-06" db="EMBL/GenBank/DDBJ databases">
        <authorList>
            <person name="Kallberg Y."/>
            <person name="Tangrot J."/>
            <person name="Rosling A."/>
        </authorList>
    </citation>
    <scope>NUCLEOTIDE SEQUENCE</scope>
    <source>
        <strain evidence="1">MA461A</strain>
    </source>
</reference>
<gene>
    <name evidence="1" type="ORF">RPERSI_LOCUS17589</name>
</gene>
<evidence type="ECO:0000313" key="2">
    <source>
        <dbReference type="Proteomes" id="UP000789920"/>
    </source>
</evidence>
<keyword evidence="2" id="KW-1185">Reference proteome</keyword>